<feature type="compositionally biased region" description="Basic residues" evidence="1">
    <location>
        <begin position="104"/>
        <end position="116"/>
    </location>
</feature>
<evidence type="ECO:0000313" key="3">
    <source>
        <dbReference type="Proteomes" id="UP000319257"/>
    </source>
</evidence>
<evidence type="ECO:0000256" key="1">
    <source>
        <dbReference type="SAM" id="MobiDB-lite"/>
    </source>
</evidence>
<feature type="compositionally biased region" description="Polar residues" evidence="1">
    <location>
        <begin position="158"/>
        <end position="175"/>
    </location>
</feature>
<feature type="region of interest" description="Disordered" evidence="1">
    <location>
        <begin position="1"/>
        <end position="212"/>
    </location>
</feature>
<proteinExistence type="predicted"/>
<protein>
    <submittedName>
        <fullName evidence="2">Uncharacterized protein</fullName>
    </submittedName>
</protein>
<dbReference type="GeneID" id="41975693"/>
<feature type="compositionally biased region" description="Low complexity" evidence="1">
    <location>
        <begin position="25"/>
        <end position="42"/>
    </location>
</feature>
<organism evidence="2 3">
    <name type="scientific">Thyridium curvatum</name>
    <dbReference type="NCBI Taxonomy" id="1093900"/>
    <lineage>
        <taxon>Eukaryota</taxon>
        <taxon>Fungi</taxon>
        <taxon>Dikarya</taxon>
        <taxon>Ascomycota</taxon>
        <taxon>Pezizomycotina</taxon>
        <taxon>Sordariomycetes</taxon>
        <taxon>Sordariomycetidae</taxon>
        <taxon>Thyridiales</taxon>
        <taxon>Thyridiaceae</taxon>
        <taxon>Thyridium</taxon>
    </lineage>
</organism>
<name>A0A507ATR5_9PEZI</name>
<dbReference type="AlphaFoldDB" id="A0A507ATR5"/>
<reference evidence="2 3" key="1">
    <citation type="submission" date="2019-06" db="EMBL/GenBank/DDBJ databases">
        <title>Draft genome sequence of the filamentous fungus Phialemoniopsis curvata isolated from diesel fuel.</title>
        <authorList>
            <person name="Varaljay V.A."/>
            <person name="Lyon W.J."/>
            <person name="Crouch A.L."/>
            <person name="Drake C.E."/>
            <person name="Hollomon J.M."/>
            <person name="Nadeau L.J."/>
            <person name="Nunn H.S."/>
            <person name="Stevenson B.S."/>
            <person name="Bojanowski C.L."/>
            <person name="Crookes-Goodson W.J."/>
        </authorList>
    </citation>
    <scope>NUCLEOTIDE SEQUENCE [LARGE SCALE GENOMIC DNA]</scope>
    <source>
        <strain evidence="2 3">D216</strain>
    </source>
</reference>
<feature type="compositionally biased region" description="Basic and acidic residues" evidence="1">
    <location>
        <begin position="124"/>
        <end position="138"/>
    </location>
</feature>
<gene>
    <name evidence="2" type="ORF">E0L32_008246</name>
</gene>
<dbReference type="Proteomes" id="UP000319257">
    <property type="component" value="Unassembled WGS sequence"/>
</dbReference>
<accession>A0A507ATR5</accession>
<dbReference type="RefSeq" id="XP_030992568.1">
    <property type="nucleotide sequence ID" value="XM_031143079.1"/>
</dbReference>
<dbReference type="EMBL" id="SKBQ01000053">
    <property type="protein sequence ID" value="TPX10857.1"/>
    <property type="molecule type" value="Genomic_DNA"/>
</dbReference>
<feature type="compositionally biased region" description="Low complexity" evidence="1">
    <location>
        <begin position="80"/>
        <end position="90"/>
    </location>
</feature>
<feature type="compositionally biased region" description="Gly residues" evidence="1">
    <location>
        <begin position="69"/>
        <end position="79"/>
    </location>
</feature>
<evidence type="ECO:0000313" key="2">
    <source>
        <dbReference type="EMBL" id="TPX10857.1"/>
    </source>
</evidence>
<dbReference type="OrthoDB" id="4825861at2759"/>
<dbReference type="InParanoid" id="A0A507ATR5"/>
<sequence>MPSWNRMFRKSVSSASSSGAGGGDHQSAASNPTTAASSSPPSDAGLPKSPAVASAAGPSLSKTSSWRFGWGGGGGGGGSSNNSNNAGHSTHGAEEQDVPELKAMKKKKRKKTRRRGSAPAVQHPSERELTEQNLRHQELLGAFTMSFGRSGRKHSGGARTSGSGVSPGCSRSASVDSGYAQGGHHHHPAGPVGPTGQRLSVAGAPHMDDVKE</sequence>
<comment type="caution">
    <text evidence="2">The sequence shown here is derived from an EMBL/GenBank/DDBJ whole genome shotgun (WGS) entry which is preliminary data.</text>
</comment>
<feature type="compositionally biased region" description="Basic and acidic residues" evidence="1">
    <location>
        <begin position="91"/>
        <end position="103"/>
    </location>
</feature>
<keyword evidence="3" id="KW-1185">Reference proteome</keyword>